<comment type="similarity">
    <text evidence="1 8">Belongs to the SOS response-associated peptidase family.</text>
</comment>
<dbReference type="GO" id="GO:0016829">
    <property type="term" value="F:lyase activity"/>
    <property type="evidence" value="ECO:0007669"/>
    <property type="project" value="UniProtKB-KW"/>
</dbReference>
<keyword evidence="7" id="KW-0456">Lyase</keyword>
<evidence type="ECO:0000256" key="8">
    <source>
        <dbReference type="RuleBase" id="RU364100"/>
    </source>
</evidence>
<dbReference type="PANTHER" id="PTHR13604:SF0">
    <property type="entry name" value="ABASIC SITE PROCESSING PROTEIN HMCES"/>
    <property type="match status" value="1"/>
</dbReference>
<dbReference type="GO" id="GO:0003697">
    <property type="term" value="F:single-stranded DNA binding"/>
    <property type="evidence" value="ECO:0007669"/>
    <property type="project" value="InterPro"/>
</dbReference>
<organism evidence="10 11">
    <name type="scientific">Sinobaca qinghaiensis</name>
    <dbReference type="NCBI Taxonomy" id="342944"/>
    <lineage>
        <taxon>Bacteria</taxon>
        <taxon>Bacillati</taxon>
        <taxon>Bacillota</taxon>
        <taxon>Bacilli</taxon>
        <taxon>Bacillales</taxon>
        <taxon>Sporolactobacillaceae</taxon>
        <taxon>Sinobaca</taxon>
    </lineage>
</organism>
<evidence type="ECO:0000256" key="2">
    <source>
        <dbReference type="ARBA" id="ARBA00022670"/>
    </source>
</evidence>
<dbReference type="Proteomes" id="UP000285120">
    <property type="component" value="Unassembled WGS sequence"/>
</dbReference>
<evidence type="ECO:0000256" key="7">
    <source>
        <dbReference type="ARBA" id="ARBA00023239"/>
    </source>
</evidence>
<feature type="compositionally biased region" description="Polar residues" evidence="9">
    <location>
        <begin position="202"/>
        <end position="211"/>
    </location>
</feature>
<evidence type="ECO:0000313" key="11">
    <source>
        <dbReference type="Proteomes" id="UP000285120"/>
    </source>
</evidence>
<evidence type="ECO:0000313" key="10">
    <source>
        <dbReference type="EMBL" id="RKD73610.1"/>
    </source>
</evidence>
<name>A0A419V517_9BACL</name>
<evidence type="ECO:0000256" key="6">
    <source>
        <dbReference type="ARBA" id="ARBA00023125"/>
    </source>
</evidence>
<accession>A0A419V517</accession>
<evidence type="ECO:0000256" key="1">
    <source>
        <dbReference type="ARBA" id="ARBA00008136"/>
    </source>
</evidence>
<reference evidence="10 11" key="1">
    <citation type="submission" date="2018-09" db="EMBL/GenBank/DDBJ databases">
        <title>Genomic Encyclopedia of Archaeal and Bacterial Type Strains, Phase II (KMG-II): from individual species to whole genera.</title>
        <authorList>
            <person name="Goeker M."/>
        </authorList>
    </citation>
    <scope>NUCLEOTIDE SEQUENCE [LARGE SCALE GENOMIC DNA]</scope>
    <source>
        <strain evidence="10 11">DSM 17008</strain>
    </source>
</reference>
<proteinExistence type="inferred from homology"/>
<evidence type="ECO:0000256" key="3">
    <source>
        <dbReference type="ARBA" id="ARBA00022763"/>
    </source>
</evidence>
<dbReference type="SUPFAM" id="SSF143081">
    <property type="entry name" value="BB1717-like"/>
    <property type="match status" value="1"/>
</dbReference>
<keyword evidence="11" id="KW-1185">Reference proteome</keyword>
<dbReference type="InterPro" id="IPR036590">
    <property type="entry name" value="SRAP-like"/>
</dbReference>
<dbReference type="EMBL" id="RAPK01000008">
    <property type="protein sequence ID" value="RKD73610.1"/>
    <property type="molecule type" value="Genomic_DNA"/>
</dbReference>
<feature type="region of interest" description="Disordered" evidence="9">
    <location>
        <begin position="196"/>
        <end position="217"/>
    </location>
</feature>
<dbReference type="PANTHER" id="PTHR13604">
    <property type="entry name" value="DC12-RELATED"/>
    <property type="match status" value="1"/>
</dbReference>
<keyword evidence="4 8" id="KW-0378">Hydrolase</keyword>
<dbReference type="GO" id="GO:0008233">
    <property type="term" value="F:peptidase activity"/>
    <property type="evidence" value="ECO:0007669"/>
    <property type="project" value="UniProtKB-KW"/>
</dbReference>
<dbReference type="OrthoDB" id="9782620at2"/>
<dbReference type="Gene3D" id="3.90.1680.10">
    <property type="entry name" value="SOS response associated peptidase-like"/>
    <property type="match status" value="1"/>
</dbReference>
<keyword evidence="3" id="KW-0227">DNA damage</keyword>
<evidence type="ECO:0000256" key="4">
    <source>
        <dbReference type="ARBA" id="ARBA00022801"/>
    </source>
</evidence>
<keyword evidence="6" id="KW-0238">DNA-binding</keyword>
<sequence length="217" mass="24975">MCGRFTLYSSATAIEQETGVEIPDISPNYNVAPTQFVLTIASNQEQTKAGFLKWGLVPSWSKDPSVGHKMINARAETVDEKPSFKKLLERRRCLVVADSFYEWKKEGKEKQPYRIMLNEEQIFTFAGLWDRWEGEEETITSCTIITTEANELMQDLHHRMPVIIPKNRREAWLHPNTSKTEVKAMLEPFESGQMTAYPVSRDVNSPKNNTPELLEKH</sequence>
<keyword evidence="5" id="KW-0190">Covalent protein-DNA linkage</keyword>
<keyword evidence="2 8" id="KW-0645">Protease</keyword>
<dbReference type="GO" id="GO:0006508">
    <property type="term" value="P:proteolysis"/>
    <property type="evidence" value="ECO:0007669"/>
    <property type="project" value="UniProtKB-KW"/>
</dbReference>
<dbReference type="InterPro" id="IPR003738">
    <property type="entry name" value="SRAP"/>
</dbReference>
<dbReference type="AlphaFoldDB" id="A0A419V517"/>
<comment type="caution">
    <text evidence="10">The sequence shown here is derived from an EMBL/GenBank/DDBJ whole genome shotgun (WGS) entry which is preliminary data.</text>
</comment>
<gene>
    <name evidence="10" type="ORF">ATL39_1912</name>
</gene>
<evidence type="ECO:0000256" key="5">
    <source>
        <dbReference type="ARBA" id="ARBA00023124"/>
    </source>
</evidence>
<dbReference type="EC" id="3.4.-.-" evidence="8"/>
<evidence type="ECO:0000256" key="9">
    <source>
        <dbReference type="SAM" id="MobiDB-lite"/>
    </source>
</evidence>
<dbReference type="Pfam" id="PF02586">
    <property type="entry name" value="SRAP"/>
    <property type="match status" value="1"/>
</dbReference>
<dbReference type="GO" id="GO:0106300">
    <property type="term" value="P:protein-DNA covalent cross-linking repair"/>
    <property type="evidence" value="ECO:0007669"/>
    <property type="project" value="InterPro"/>
</dbReference>
<protein>
    <recommendedName>
        <fullName evidence="8">Abasic site processing protein</fullName>
        <ecNumber evidence="8">3.4.-.-</ecNumber>
    </recommendedName>
</protein>